<dbReference type="STRING" id="1631356.VV01_02905"/>
<evidence type="ECO:0008006" key="3">
    <source>
        <dbReference type="Google" id="ProtNLM"/>
    </source>
</evidence>
<organism evidence="1 2">
    <name type="scientific">Luteipulveratus halotolerans</name>
    <dbReference type="NCBI Taxonomy" id="1631356"/>
    <lineage>
        <taxon>Bacteria</taxon>
        <taxon>Bacillati</taxon>
        <taxon>Actinomycetota</taxon>
        <taxon>Actinomycetes</taxon>
        <taxon>Micrococcales</taxon>
        <taxon>Dermacoccaceae</taxon>
        <taxon>Luteipulveratus</taxon>
    </lineage>
</organism>
<keyword evidence="2" id="KW-1185">Reference proteome</keyword>
<dbReference type="EMBL" id="LAIR01000002">
    <property type="protein sequence ID" value="KNX36323.1"/>
    <property type="molecule type" value="Genomic_DNA"/>
</dbReference>
<evidence type="ECO:0000313" key="1">
    <source>
        <dbReference type="EMBL" id="KNX36323.1"/>
    </source>
</evidence>
<gene>
    <name evidence="1" type="ORF">VV01_02905</name>
</gene>
<proteinExistence type="predicted"/>
<dbReference type="AlphaFoldDB" id="A0A0L6CFK8"/>
<dbReference type="OrthoDB" id="3209715at2"/>
<reference evidence="2" key="1">
    <citation type="submission" date="2015-03" db="EMBL/GenBank/DDBJ databases">
        <title>Luteipulveratus halotolerans sp. nov., a novel actinobacterium (Dermacoccaceae) from Sarawak, Malaysia.</title>
        <authorList>
            <person name="Juboi H."/>
            <person name="Basik A."/>
            <person name="Shamsul S.S."/>
            <person name="Arnold P."/>
            <person name="Schmitt E.K."/>
            <person name="Sanglier J.-J."/>
            <person name="Yeo T."/>
        </authorList>
    </citation>
    <scope>NUCLEOTIDE SEQUENCE [LARGE SCALE GENOMIC DNA]</scope>
    <source>
        <strain evidence="2">C296001</strain>
    </source>
</reference>
<dbReference type="Proteomes" id="UP000037397">
    <property type="component" value="Unassembled WGS sequence"/>
</dbReference>
<protein>
    <recommendedName>
        <fullName evidence="3">DUF559 domain-containing protein</fullName>
    </recommendedName>
</protein>
<accession>A0A0L6CFK8</accession>
<sequence length="306" mass="33374">MPDRSARQRIAAPLARRQGGVVSRAQLEALGITRSEIKVELAAGRWHARGRHAVAVHEVTRDGLFAAALMEVRGDVRLDGVSALIYRGLTGWDEDLIHVSVRHGTHAPPVAGTSIHRVRDLEPCAIGVGLATSHPTYAAIRAAVWARSDRAAMTILAIAVQQEVVAADALLERWRRWKRRIPRRALIDQVIRDVCAGAQSLGELDFARLCRERGLPEPDRQVVTKGPKGRIFLDVRWSTLGVVVEIDGAHHASGLMPVDDALRQNQVVLGGDVVLRIPVLGLRLEPDGFMNQVAQALTTAAERLAS</sequence>
<evidence type="ECO:0000313" key="2">
    <source>
        <dbReference type="Proteomes" id="UP000037397"/>
    </source>
</evidence>
<dbReference type="RefSeq" id="WP_071606269.1">
    <property type="nucleotide sequence ID" value="NZ_LAIR01000002.1"/>
</dbReference>
<comment type="caution">
    <text evidence="1">The sequence shown here is derived from an EMBL/GenBank/DDBJ whole genome shotgun (WGS) entry which is preliminary data.</text>
</comment>
<dbReference type="PATRIC" id="fig|1631356.3.peg.517"/>
<name>A0A0L6CFK8_9MICO</name>